<feature type="domain" description="HTH cro/C1-type" evidence="1">
    <location>
        <begin position="21"/>
        <end position="77"/>
    </location>
</feature>
<name>A0A7W7IN34_9CAUL</name>
<organism evidence="2 3">
    <name type="scientific">Brevundimonas bullata</name>
    <dbReference type="NCBI Taxonomy" id="13160"/>
    <lineage>
        <taxon>Bacteria</taxon>
        <taxon>Pseudomonadati</taxon>
        <taxon>Pseudomonadota</taxon>
        <taxon>Alphaproteobacteria</taxon>
        <taxon>Caulobacterales</taxon>
        <taxon>Caulobacteraceae</taxon>
        <taxon>Brevundimonas</taxon>
    </lineage>
</organism>
<dbReference type="PROSITE" id="PS50943">
    <property type="entry name" value="HTH_CROC1"/>
    <property type="match status" value="1"/>
</dbReference>
<dbReference type="SMART" id="SM00530">
    <property type="entry name" value="HTH_XRE"/>
    <property type="match status" value="1"/>
</dbReference>
<dbReference type="SUPFAM" id="SSF47413">
    <property type="entry name" value="lambda repressor-like DNA-binding domains"/>
    <property type="match status" value="1"/>
</dbReference>
<gene>
    <name evidence="2" type="ORF">HNP32_000694</name>
</gene>
<dbReference type="EMBL" id="JACHKY010000001">
    <property type="protein sequence ID" value="MBB4796980.1"/>
    <property type="molecule type" value="Genomic_DNA"/>
</dbReference>
<dbReference type="InterPro" id="IPR010982">
    <property type="entry name" value="Lambda_DNA-bd_dom_sf"/>
</dbReference>
<keyword evidence="3" id="KW-1185">Reference proteome</keyword>
<evidence type="ECO:0000259" key="1">
    <source>
        <dbReference type="PROSITE" id="PS50943"/>
    </source>
</evidence>
<dbReference type="Proteomes" id="UP000539957">
    <property type="component" value="Unassembled WGS sequence"/>
</dbReference>
<comment type="caution">
    <text evidence="2">The sequence shown here is derived from an EMBL/GenBank/DDBJ whole genome shotgun (WGS) entry which is preliminary data.</text>
</comment>
<dbReference type="Pfam" id="PF13560">
    <property type="entry name" value="HTH_31"/>
    <property type="match status" value="1"/>
</dbReference>
<evidence type="ECO:0000313" key="2">
    <source>
        <dbReference type="EMBL" id="MBB4796980.1"/>
    </source>
</evidence>
<dbReference type="AlphaFoldDB" id="A0A7W7IN34"/>
<sequence length="197" mass="21167">MARFNSNEDVGAEGRALGEALSALRRERGLSQAEAGQRIGMTSQGWGLYEAGKRPGLFRPDVQRRLTGALDATPEDLALLIGAAPAPQPKPSVDGLQARGRAFEAAPVSKRRLQLSTDDLAPWAAAGTVLEYAPGRWPRRDQGCVIEMDDGSLRARLYVRSDEAELVVRGAGALLTIERIPRAQARAVSAVVARLDE</sequence>
<proteinExistence type="predicted"/>
<dbReference type="RefSeq" id="WP_184267077.1">
    <property type="nucleotide sequence ID" value="NZ_JACHKY010000001.1"/>
</dbReference>
<dbReference type="InterPro" id="IPR001387">
    <property type="entry name" value="Cro/C1-type_HTH"/>
</dbReference>
<dbReference type="GO" id="GO:0003677">
    <property type="term" value="F:DNA binding"/>
    <property type="evidence" value="ECO:0007669"/>
    <property type="project" value="InterPro"/>
</dbReference>
<reference evidence="2 3" key="1">
    <citation type="submission" date="2020-08" db="EMBL/GenBank/DDBJ databases">
        <title>Functional genomics of gut bacteria from endangered species of beetles.</title>
        <authorList>
            <person name="Carlos-Shanley C."/>
        </authorList>
    </citation>
    <scope>NUCLEOTIDE SEQUENCE [LARGE SCALE GENOMIC DNA]</scope>
    <source>
        <strain evidence="2 3">S00123</strain>
    </source>
</reference>
<dbReference type="Gene3D" id="1.10.260.40">
    <property type="entry name" value="lambda repressor-like DNA-binding domains"/>
    <property type="match status" value="1"/>
</dbReference>
<dbReference type="CDD" id="cd00093">
    <property type="entry name" value="HTH_XRE"/>
    <property type="match status" value="1"/>
</dbReference>
<protein>
    <submittedName>
        <fullName evidence="2">Transcriptional regulator with XRE-family HTH domain</fullName>
    </submittedName>
</protein>
<evidence type="ECO:0000313" key="3">
    <source>
        <dbReference type="Proteomes" id="UP000539957"/>
    </source>
</evidence>
<accession>A0A7W7IN34</accession>